<evidence type="ECO:0000313" key="4">
    <source>
        <dbReference type="Proteomes" id="UP001529180"/>
    </source>
</evidence>
<gene>
    <name evidence="3" type="ORF">P7680_20840</name>
</gene>
<protein>
    <submittedName>
        <fullName evidence="3">Tyrosine-type recombinase/integrase</fullName>
    </submittedName>
</protein>
<dbReference type="SUPFAM" id="SSF56349">
    <property type="entry name" value="DNA breaking-rejoining enzymes"/>
    <property type="match status" value="1"/>
</dbReference>
<dbReference type="RefSeq" id="WP_278007009.1">
    <property type="nucleotide sequence ID" value="NZ_JARSBO010000013.1"/>
</dbReference>
<keyword evidence="1" id="KW-0233">DNA recombination</keyword>
<dbReference type="EMBL" id="JARSBO010000013">
    <property type="protein sequence ID" value="MDG4721466.1"/>
    <property type="molecule type" value="Genomic_DNA"/>
</dbReference>
<dbReference type="Pfam" id="PF00589">
    <property type="entry name" value="Phage_integrase"/>
    <property type="match status" value="1"/>
</dbReference>
<dbReference type="Pfam" id="PF20172">
    <property type="entry name" value="DUF6538"/>
    <property type="match status" value="1"/>
</dbReference>
<evidence type="ECO:0000259" key="2">
    <source>
        <dbReference type="PROSITE" id="PS51898"/>
    </source>
</evidence>
<proteinExistence type="predicted"/>
<dbReference type="InterPro" id="IPR013762">
    <property type="entry name" value="Integrase-like_cat_sf"/>
</dbReference>
<comment type="caution">
    <text evidence="3">The sequence shown here is derived from an EMBL/GenBank/DDBJ whole genome shotgun (WGS) entry which is preliminary data.</text>
</comment>
<sequence>MRIPNRIYRRSDTWYYRRRTPSAIAKLSRRKDYKFCLHVSGMKEARRLAMFIDDVLDRSFLTMKKEKTPTETFIEYVEQITDEEIKKNIINSYIHNQEATVATLEIFAKQKGLYEDVITQYDDNNRTLDRKNLKLEREILERNKSQVDYNPSQKLKPLKISKAIEKHLEWEKGRNLDYKTMGKKVASLKYMLQILGDKHVHEVDTDDAEKVVLTIKKLPRHMQSIFKTDNILEGIKLNEEAQKPTIKPKTIGDGYITFMGYFFKEMKRKRATSYNPFETLASKITDGASTYREPYTIDQLNAIFSDKLFDEEWGIHQWMLVLGILTGARTNELLQLRYTDIVMKHGRPHFFLIKKDTESDKSLKTPNSKRFVPFHKLLLDLGFLDYVNRKKELGHDRIFHEEAAPKNEELNLSNNYSKTIIRILRRMLGKEDEYGPIVYYRLRHTFIEMMRESGIDINHQYYFEGHTNSHISGRYGRKSDISEFMTNAFDNINFNKIEALTKRPRVI</sequence>
<dbReference type="PROSITE" id="PS51898">
    <property type="entry name" value="TYR_RECOMBINASE"/>
    <property type="match status" value="1"/>
</dbReference>
<dbReference type="InterPro" id="IPR002104">
    <property type="entry name" value="Integrase_catalytic"/>
</dbReference>
<dbReference type="Gene3D" id="1.10.443.10">
    <property type="entry name" value="Intergrase catalytic core"/>
    <property type="match status" value="1"/>
</dbReference>
<reference evidence="3 4" key="1">
    <citation type="submission" date="2023-03" db="EMBL/GenBank/DDBJ databases">
        <title>Strain FZY0004 represents a novel species in the genus Thalassospira isolated from seawater.</title>
        <authorList>
            <person name="Fu Z.-Y."/>
        </authorList>
    </citation>
    <scope>NUCLEOTIDE SEQUENCE [LARGE SCALE GENOMIC DNA]</scope>
    <source>
        <strain evidence="3 4">FZY0004</strain>
    </source>
</reference>
<dbReference type="InterPro" id="IPR046668">
    <property type="entry name" value="DUF6538"/>
</dbReference>
<dbReference type="Proteomes" id="UP001529180">
    <property type="component" value="Unassembled WGS sequence"/>
</dbReference>
<accession>A0ABT6GH99</accession>
<evidence type="ECO:0000256" key="1">
    <source>
        <dbReference type="ARBA" id="ARBA00023172"/>
    </source>
</evidence>
<feature type="domain" description="Tyr recombinase" evidence="2">
    <location>
        <begin position="290"/>
        <end position="490"/>
    </location>
</feature>
<dbReference type="InterPro" id="IPR011010">
    <property type="entry name" value="DNA_brk_join_enz"/>
</dbReference>
<evidence type="ECO:0000313" key="3">
    <source>
        <dbReference type="EMBL" id="MDG4721466.1"/>
    </source>
</evidence>
<organism evidence="3 4">
    <name type="scientific">Thalassospira aquimaris</name>
    <dbReference type="NCBI Taxonomy" id="3037796"/>
    <lineage>
        <taxon>Bacteria</taxon>
        <taxon>Pseudomonadati</taxon>
        <taxon>Pseudomonadota</taxon>
        <taxon>Alphaproteobacteria</taxon>
        <taxon>Rhodospirillales</taxon>
        <taxon>Thalassospiraceae</taxon>
        <taxon>Thalassospira</taxon>
    </lineage>
</organism>
<keyword evidence="4" id="KW-1185">Reference proteome</keyword>
<name>A0ABT6GH99_9PROT</name>